<dbReference type="SUPFAM" id="SSF54523">
    <property type="entry name" value="Pili subunits"/>
    <property type="match status" value="1"/>
</dbReference>
<dbReference type="InterPro" id="IPR045584">
    <property type="entry name" value="Pilin-like"/>
</dbReference>
<keyword evidence="5" id="KW-0997">Cell inner membrane</keyword>
<evidence type="ECO:0000313" key="13">
    <source>
        <dbReference type="Proteomes" id="UP000596063"/>
    </source>
</evidence>
<evidence type="ECO:0000256" key="8">
    <source>
        <dbReference type="ARBA" id="ARBA00023136"/>
    </source>
</evidence>
<evidence type="ECO:0000256" key="6">
    <source>
        <dbReference type="ARBA" id="ARBA00022692"/>
    </source>
</evidence>
<comment type="subcellular location">
    <subcellularLocation>
        <location evidence="1">Cell inner membrane</location>
        <topology evidence="1">Single-pass membrane protein</topology>
    </subcellularLocation>
</comment>
<keyword evidence="3" id="KW-1003">Cell membrane</keyword>
<dbReference type="GO" id="GO:0015628">
    <property type="term" value="P:protein secretion by the type II secretion system"/>
    <property type="evidence" value="ECO:0007669"/>
    <property type="project" value="InterPro"/>
</dbReference>
<dbReference type="NCBIfam" id="TIGR02532">
    <property type="entry name" value="IV_pilin_GFxxxE"/>
    <property type="match status" value="1"/>
</dbReference>
<dbReference type="Gene3D" id="3.55.40.10">
    <property type="entry name" value="minor pseudopilin epsh domain"/>
    <property type="match status" value="1"/>
</dbReference>
<dbReference type="Pfam" id="PF12019">
    <property type="entry name" value="GspH"/>
    <property type="match status" value="1"/>
</dbReference>
<evidence type="ECO:0000256" key="7">
    <source>
        <dbReference type="ARBA" id="ARBA00022989"/>
    </source>
</evidence>
<keyword evidence="8" id="KW-0472">Membrane</keyword>
<protein>
    <recommendedName>
        <fullName evidence="2">Type II secretion system protein H</fullName>
    </recommendedName>
    <alternativeName>
        <fullName evidence="10">General secretion pathway protein H</fullName>
    </alternativeName>
</protein>
<dbReference type="PROSITE" id="PS00409">
    <property type="entry name" value="PROKAR_NTER_METHYL"/>
    <property type="match status" value="1"/>
</dbReference>
<keyword evidence="13" id="KW-1185">Reference proteome</keyword>
<dbReference type="InterPro" id="IPR012902">
    <property type="entry name" value="N_methyl_site"/>
</dbReference>
<evidence type="ECO:0000256" key="4">
    <source>
        <dbReference type="ARBA" id="ARBA00022481"/>
    </source>
</evidence>
<evidence type="ECO:0000313" key="12">
    <source>
        <dbReference type="EMBL" id="QQD20162.1"/>
    </source>
</evidence>
<dbReference type="EMBL" id="CP066167">
    <property type="protein sequence ID" value="QQD20162.1"/>
    <property type="molecule type" value="Genomic_DNA"/>
</dbReference>
<dbReference type="KEGG" id="snan:I6N98_11650"/>
<evidence type="ECO:0000256" key="9">
    <source>
        <dbReference type="ARBA" id="ARBA00025772"/>
    </source>
</evidence>
<sequence length="170" mass="18149">MMESQHVHGYTLIELMVTLSVVAILLGVAAPNFASFLASARASADVQTLTRSLMNARSEAVARGETVRVTAVGGSWDRGWRTWIDSNDNDSFDVGELIRQASSLEGGAELTSARNGSAVTSIAFDAEGFSSPAEVVAFTYRTQKPAKCSRDRDVRLSATGQVTVTERACS</sequence>
<accession>A0A7T4R4F6</accession>
<dbReference type="RefSeq" id="WP_198571636.1">
    <property type="nucleotide sequence ID" value="NZ_CP066167.1"/>
</dbReference>
<dbReference type="AlphaFoldDB" id="A0A7T4R4F6"/>
<proteinExistence type="inferred from homology"/>
<evidence type="ECO:0000256" key="3">
    <source>
        <dbReference type="ARBA" id="ARBA00022475"/>
    </source>
</evidence>
<evidence type="ECO:0000256" key="5">
    <source>
        <dbReference type="ARBA" id="ARBA00022519"/>
    </source>
</evidence>
<dbReference type="InterPro" id="IPR022346">
    <property type="entry name" value="T2SS_GspH"/>
</dbReference>
<evidence type="ECO:0000259" key="11">
    <source>
        <dbReference type="Pfam" id="PF12019"/>
    </source>
</evidence>
<keyword evidence="7" id="KW-1133">Transmembrane helix</keyword>
<name>A0A7T4R4F6_9GAMM</name>
<gene>
    <name evidence="12" type="ORF">I6N98_11650</name>
</gene>
<organism evidence="12 13">
    <name type="scientific">Spongiibacter nanhainus</name>
    <dbReference type="NCBI Taxonomy" id="2794344"/>
    <lineage>
        <taxon>Bacteria</taxon>
        <taxon>Pseudomonadati</taxon>
        <taxon>Pseudomonadota</taxon>
        <taxon>Gammaproteobacteria</taxon>
        <taxon>Cellvibrionales</taxon>
        <taxon>Spongiibacteraceae</taxon>
        <taxon>Spongiibacter</taxon>
    </lineage>
</organism>
<keyword evidence="6" id="KW-0812">Transmembrane</keyword>
<evidence type="ECO:0000256" key="2">
    <source>
        <dbReference type="ARBA" id="ARBA00021549"/>
    </source>
</evidence>
<keyword evidence="4" id="KW-0488">Methylation</keyword>
<dbReference type="Proteomes" id="UP000596063">
    <property type="component" value="Chromosome"/>
</dbReference>
<evidence type="ECO:0000256" key="10">
    <source>
        <dbReference type="ARBA" id="ARBA00030775"/>
    </source>
</evidence>
<dbReference type="GO" id="GO:0015627">
    <property type="term" value="C:type II protein secretion system complex"/>
    <property type="evidence" value="ECO:0007669"/>
    <property type="project" value="InterPro"/>
</dbReference>
<comment type="similarity">
    <text evidence="9">Belongs to the GSP H family.</text>
</comment>
<evidence type="ECO:0000256" key="1">
    <source>
        <dbReference type="ARBA" id="ARBA00004377"/>
    </source>
</evidence>
<feature type="domain" description="General secretion pathway GspH" evidence="11">
    <location>
        <begin position="46"/>
        <end position="160"/>
    </location>
</feature>
<dbReference type="GO" id="GO:0005886">
    <property type="term" value="C:plasma membrane"/>
    <property type="evidence" value="ECO:0007669"/>
    <property type="project" value="UniProtKB-SubCell"/>
</dbReference>
<reference evidence="12 13" key="1">
    <citation type="submission" date="2020-12" db="EMBL/GenBank/DDBJ databases">
        <authorList>
            <person name="Shan Y."/>
        </authorList>
    </citation>
    <scope>NUCLEOTIDE SEQUENCE [LARGE SCALE GENOMIC DNA]</scope>
    <source>
        <strain evidence="13">csc3.9</strain>
    </source>
</reference>
<dbReference type="Pfam" id="PF07963">
    <property type="entry name" value="N_methyl"/>
    <property type="match status" value="1"/>
</dbReference>